<evidence type="ECO:0000256" key="3">
    <source>
        <dbReference type="ARBA" id="ARBA00022692"/>
    </source>
</evidence>
<dbReference type="SUPFAM" id="SSF52833">
    <property type="entry name" value="Thioredoxin-like"/>
    <property type="match status" value="1"/>
</dbReference>
<dbReference type="InterPro" id="IPR005074">
    <property type="entry name" value="Peptidase_C39"/>
</dbReference>
<evidence type="ECO:0000313" key="13">
    <source>
        <dbReference type="Proteomes" id="UP000291191"/>
    </source>
</evidence>
<dbReference type="Gene3D" id="3.90.70.10">
    <property type="entry name" value="Cysteine proteinases"/>
    <property type="match status" value="1"/>
</dbReference>
<evidence type="ECO:0000256" key="7">
    <source>
        <dbReference type="ARBA" id="ARBA00023136"/>
    </source>
</evidence>
<dbReference type="GO" id="GO:0008233">
    <property type="term" value="F:peptidase activity"/>
    <property type="evidence" value="ECO:0007669"/>
    <property type="project" value="InterPro"/>
</dbReference>
<dbReference type="AlphaFoldDB" id="A0A3E4L235"/>
<keyword evidence="13" id="KW-1185">Reference proteome</keyword>
<dbReference type="GO" id="GO:0016491">
    <property type="term" value="F:oxidoreductase activity"/>
    <property type="evidence" value="ECO:0007669"/>
    <property type="project" value="UniProtKB-KW"/>
</dbReference>
<evidence type="ECO:0000256" key="6">
    <source>
        <dbReference type="ARBA" id="ARBA00023002"/>
    </source>
</evidence>
<sequence length="516" mass="59171">MLGDDYATSEVVHHFLRSLTVKVSRTTICRLLDNPLGNTMQGISDALDALHVKNVVYQLQPQYLEKLHGPFITQLETSHSTFCLVEKIEQDRLIITTSEVSHMPISRKLFIHQWTGVVLLGETTRETICESHCLIKNINYMCRQHRILIAGIISVLLVFSSIWSRNYPPGLPLYLSALTCGILISTIILYKEMVDHHFLHRFCHIGKVIDCNEVLKSKGASIAGIGIGELSWMYFTTMFFFTAVCPEEFHFLAALSVFIAIAFTLYSIIYQIFFIHKACLFCMLTTFSVWLTAASLYIIRNNFEWRFSIRILFSMIAVSVICLIFWIQAKALVSSDKEKRFMKVKLSGLLNPITFQKLLALKPKVRTMIHPDIALHNSADHTKDRLMVVVNPNCKACAKVHHHIREISADISISLVIYTNDRLGAHIAQTILSAYLSEGWEKATYLLEEWFEIQEIPGVEKYYINDVAQLLWRQQQEYCERNNISHTPAVIVNGHYMPSVYQLAELKYLLISSDNR</sequence>
<keyword evidence="4" id="KW-0874">Quinone</keyword>
<dbReference type="GO" id="GO:0005524">
    <property type="term" value="F:ATP binding"/>
    <property type="evidence" value="ECO:0007669"/>
    <property type="project" value="InterPro"/>
</dbReference>
<dbReference type="OrthoDB" id="1100563at2"/>
<evidence type="ECO:0000256" key="8">
    <source>
        <dbReference type="ARBA" id="ARBA00023157"/>
    </source>
</evidence>
<dbReference type="SMART" id="SM00756">
    <property type="entry name" value="VKc"/>
    <property type="match status" value="1"/>
</dbReference>
<dbReference type="GO" id="GO:0006508">
    <property type="term" value="P:proteolysis"/>
    <property type="evidence" value="ECO:0007669"/>
    <property type="project" value="InterPro"/>
</dbReference>
<dbReference type="CDD" id="cd12921">
    <property type="entry name" value="VKOR_4"/>
    <property type="match status" value="1"/>
</dbReference>
<dbReference type="Gene3D" id="3.40.30.10">
    <property type="entry name" value="Glutaredoxin"/>
    <property type="match status" value="1"/>
</dbReference>
<feature type="transmembrane region" description="Helical" evidence="10">
    <location>
        <begin position="278"/>
        <end position="299"/>
    </location>
</feature>
<protein>
    <recommendedName>
        <fullName evidence="11">Vitamin K epoxide reductase domain-containing protein</fullName>
    </recommendedName>
</protein>
<keyword evidence="7 10" id="KW-0472">Membrane</keyword>
<evidence type="ECO:0000256" key="10">
    <source>
        <dbReference type="SAM" id="Phobius"/>
    </source>
</evidence>
<feature type="domain" description="Vitamin K epoxide reductase" evidence="11">
    <location>
        <begin position="169"/>
        <end position="301"/>
    </location>
</feature>
<keyword evidence="6" id="KW-0560">Oxidoreductase</keyword>
<evidence type="ECO:0000259" key="11">
    <source>
        <dbReference type="SMART" id="SM00756"/>
    </source>
</evidence>
<proteinExistence type="inferred from homology"/>
<feature type="transmembrane region" description="Helical" evidence="10">
    <location>
        <begin position="311"/>
        <end position="333"/>
    </location>
</feature>
<feature type="transmembrane region" description="Helical" evidence="10">
    <location>
        <begin position="171"/>
        <end position="190"/>
    </location>
</feature>
<dbReference type="GO" id="GO:0048038">
    <property type="term" value="F:quinone binding"/>
    <property type="evidence" value="ECO:0007669"/>
    <property type="project" value="UniProtKB-KW"/>
</dbReference>
<comment type="similarity">
    <text evidence="2">Belongs to the VKOR family.</text>
</comment>
<evidence type="ECO:0000256" key="5">
    <source>
        <dbReference type="ARBA" id="ARBA00022989"/>
    </source>
</evidence>
<evidence type="ECO:0000256" key="2">
    <source>
        <dbReference type="ARBA" id="ARBA00006214"/>
    </source>
</evidence>
<dbReference type="RefSeq" id="WP_117705947.1">
    <property type="nucleotide sequence ID" value="NZ_JADNLS010000020.1"/>
</dbReference>
<keyword evidence="5 10" id="KW-1133">Transmembrane helix</keyword>
<accession>A0A3E4L235</accession>
<organism evidence="12 13">
    <name type="scientific">Bacteroides intestinalis</name>
    <dbReference type="NCBI Taxonomy" id="329854"/>
    <lineage>
        <taxon>Bacteria</taxon>
        <taxon>Pseudomonadati</taxon>
        <taxon>Bacteroidota</taxon>
        <taxon>Bacteroidia</taxon>
        <taxon>Bacteroidales</taxon>
        <taxon>Bacteroidaceae</taxon>
        <taxon>Bacteroides</taxon>
    </lineage>
</organism>
<feature type="transmembrane region" description="Helical" evidence="10">
    <location>
        <begin position="222"/>
        <end position="243"/>
    </location>
</feature>
<feature type="transmembrane region" description="Helical" evidence="10">
    <location>
        <begin position="249"/>
        <end position="269"/>
    </location>
</feature>
<comment type="subcellular location">
    <subcellularLocation>
        <location evidence="1">Membrane</location>
        <topology evidence="1">Multi-pass membrane protein</topology>
    </subcellularLocation>
</comment>
<comment type="caution">
    <text evidence="12">The sequence shown here is derived from an EMBL/GenBank/DDBJ whole genome shotgun (WGS) entry which is preliminary data.</text>
</comment>
<evidence type="ECO:0000256" key="4">
    <source>
        <dbReference type="ARBA" id="ARBA00022719"/>
    </source>
</evidence>
<dbReference type="Pfam" id="PF07884">
    <property type="entry name" value="VKOR"/>
    <property type="match status" value="1"/>
</dbReference>
<dbReference type="Pfam" id="PF03412">
    <property type="entry name" value="Peptidase_C39"/>
    <property type="match status" value="1"/>
</dbReference>
<dbReference type="InterPro" id="IPR036249">
    <property type="entry name" value="Thioredoxin-like_sf"/>
</dbReference>
<feature type="transmembrane region" description="Helical" evidence="10">
    <location>
        <begin position="147"/>
        <end position="165"/>
    </location>
</feature>
<gene>
    <name evidence="12" type="ORF">EAJ06_00715</name>
</gene>
<dbReference type="InterPro" id="IPR038354">
    <property type="entry name" value="VKOR_sf"/>
</dbReference>
<dbReference type="Proteomes" id="UP000291191">
    <property type="component" value="Unassembled WGS sequence"/>
</dbReference>
<dbReference type="GO" id="GO:0016020">
    <property type="term" value="C:membrane"/>
    <property type="evidence" value="ECO:0007669"/>
    <property type="project" value="UniProtKB-SubCell"/>
</dbReference>
<dbReference type="EMBL" id="RCXO01000001">
    <property type="protein sequence ID" value="RYT82916.1"/>
    <property type="molecule type" value="Genomic_DNA"/>
</dbReference>
<evidence type="ECO:0000256" key="1">
    <source>
        <dbReference type="ARBA" id="ARBA00004141"/>
    </source>
</evidence>
<keyword evidence="8" id="KW-1015">Disulfide bond</keyword>
<evidence type="ECO:0000256" key="9">
    <source>
        <dbReference type="ARBA" id="ARBA00023284"/>
    </source>
</evidence>
<dbReference type="Gene3D" id="1.20.1440.130">
    <property type="entry name" value="VKOR domain"/>
    <property type="match status" value="1"/>
</dbReference>
<keyword evidence="3 10" id="KW-0812">Transmembrane</keyword>
<name>A0A3E4L235_9BACE</name>
<reference evidence="12 13" key="1">
    <citation type="journal article" date="2019" name="Science, e1252229">
        <title>Invertible promoters mediate bacterial phase variation, antibiotic resistance, and host adaptation in the gut.</title>
        <authorList>
            <person name="Jiang X."/>
            <person name="Hall A.B."/>
            <person name="Arthur T.D."/>
            <person name="Plichta D.R."/>
            <person name="Covington C.T."/>
            <person name="Poyet M."/>
            <person name="Crothers J."/>
            <person name="Moses P.L."/>
            <person name="Tolonen A.C."/>
            <person name="Vlamakis H."/>
            <person name="Alm E.J."/>
            <person name="Xavier R.J."/>
        </authorList>
    </citation>
    <scope>NUCLEOTIDE SEQUENCE [LARGE SCALE GENOMIC DNA]</scope>
    <source>
        <strain evidence="13">bf_0095</strain>
    </source>
</reference>
<dbReference type="InterPro" id="IPR012932">
    <property type="entry name" value="VKOR"/>
</dbReference>
<keyword evidence="9" id="KW-0676">Redox-active center</keyword>
<evidence type="ECO:0000313" key="12">
    <source>
        <dbReference type="EMBL" id="RYT82916.1"/>
    </source>
</evidence>